<proteinExistence type="predicted"/>
<keyword evidence="3" id="KW-1185">Reference proteome</keyword>
<evidence type="ECO:0000313" key="2">
    <source>
        <dbReference type="EMBL" id="TCJ16392.1"/>
    </source>
</evidence>
<gene>
    <name evidence="2" type="ORF">E0L93_09695</name>
</gene>
<name>A0A4V6NB13_9ACTN</name>
<evidence type="ECO:0008006" key="4">
    <source>
        <dbReference type="Google" id="ProtNLM"/>
    </source>
</evidence>
<dbReference type="RefSeq" id="WP_132691377.1">
    <property type="nucleotide sequence ID" value="NZ_SKBU01000016.1"/>
</dbReference>
<feature type="region of interest" description="Disordered" evidence="1">
    <location>
        <begin position="135"/>
        <end position="169"/>
    </location>
</feature>
<dbReference type="AlphaFoldDB" id="A0A4V6NB13"/>
<sequence length="310" mass="35632">MAERATRELISQLDREVGYKIDPLPRKLYRAMDLLRSSRSLRPLARKLARSLAKAASTYAEVRGELAANEEQGTGWWEWVNRDDERVRRSHQNHPIGVGRTVRRVGTLFANGCRYPRDPLGPVGEVVECRCRTRPVLPPTGGPGEGGEGGGSGGGGGSAGDGPGGDDDRWRRELRAERASQLRVVGEAGVRDQLRRIRSQTPPRGWAPYHRRRHGGRLGAETDEEYLRLVMQHKRRPNLRYFTFLRARDRARMWYVADEETGNVLQYNESQKRDWSFFRPRDLNSFLGSGRGWWIEIKKRGPRWEFDEEW</sequence>
<dbReference type="EMBL" id="SKBU01000016">
    <property type="protein sequence ID" value="TCJ16392.1"/>
    <property type="molecule type" value="Genomic_DNA"/>
</dbReference>
<reference evidence="2 3" key="1">
    <citation type="submission" date="2019-03" db="EMBL/GenBank/DDBJ databases">
        <title>Whole genome sequence of a novel Rubrobacter taiwanensis strain, isolated from Yellowstone National Park.</title>
        <authorList>
            <person name="Freed S."/>
            <person name="Ramaley R.F."/>
            <person name="Kyndt J.A."/>
        </authorList>
    </citation>
    <scope>NUCLEOTIDE SEQUENCE [LARGE SCALE GENOMIC DNA]</scope>
    <source>
        <strain evidence="2 3">Yellowstone</strain>
    </source>
</reference>
<dbReference type="OrthoDB" id="952090at2"/>
<accession>A0A4V6NB13</accession>
<organism evidence="2 3">
    <name type="scientific">Rubrobacter taiwanensis</name>
    <dbReference type="NCBI Taxonomy" id="185139"/>
    <lineage>
        <taxon>Bacteria</taxon>
        <taxon>Bacillati</taxon>
        <taxon>Actinomycetota</taxon>
        <taxon>Rubrobacteria</taxon>
        <taxon>Rubrobacterales</taxon>
        <taxon>Rubrobacteraceae</taxon>
        <taxon>Rubrobacter</taxon>
    </lineage>
</organism>
<protein>
    <recommendedName>
        <fullName evidence="4">Phage head morphogenesis domain-containing protein</fullName>
    </recommendedName>
</protein>
<evidence type="ECO:0000313" key="3">
    <source>
        <dbReference type="Proteomes" id="UP000295244"/>
    </source>
</evidence>
<dbReference type="Proteomes" id="UP000295244">
    <property type="component" value="Unassembled WGS sequence"/>
</dbReference>
<comment type="caution">
    <text evidence="2">The sequence shown here is derived from an EMBL/GenBank/DDBJ whole genome shotgun (WGS) entry which is preliminary data.</text>
</comment>
<feature type="compositionally biased region" description="Gly residues" evidence="1">
    <location>
        <begin position="142"/>
        <end position="163"/>
    </location>
</feature>
<evidence type="ECO:0000256" key="1">
    <source>
        <dbReference type="SAM" id="MobiDB-lite"/>
    </source>
</evidence>